<dbReference type="InterPro" id="IPR036388">
    <property type="entry name" value="WH-like_DNA-bd_sf"/>
</dbReference>
<dbReference type="Gene3D" id="1.10.10.10">
    <property type="entry name" value="Winged helix-like DNA-binding domain superfamily/Winged helix DNA-binding domain"/>
    <property type="match status" value="1"/>
</dbReference>
<feature type="domain" description="HTH arsR-type" evidence="4">
    <location>
        <begin position="1"/>
        <end position="92"/>
    </location>
</feature>
<keyword evidence="2 5" id="KW-0238">DNA-binding</keyword>
<evidence type="ECO:0000256" key="2">
    <source>
        <dbReference type="ARBA" id="ARBA00023125"/>
    </source>
</evidence>
<accession>A0A7W7G1D9</accession>
<evidence type="ECO:0000259" key="4">
    <source>
        <dbReference type="PROSITE" id="PS50987"/>
    </source>
</evidence>
<name>A0A7W7G1D9_9ACTN</name>
<reference evidence="5 6" key="1">
    <citation type="submission" date="2020-08" db="EMBL/GenBank/DDBJ databases">
        <title>Sequencing the genomes of 1000 actinobacteria strains.</title>
        <authorList>
            <person name="Klenk H.-P."/>
        </authorList>
    </citation>
    <scope>NUCLEOTIDE SEQUENCE [LARGE SCALE GENOMIC DNA]</scope>
    <source>
        <strain evidence="5 6">DSM 45518</strain>
    </source>
</reference>
<dbReference type="RefSeq" id="WP_184951262.1">
    <property type="nucleotide sequence ID" value="NZ_BOMC01000064.1"/>
</dbReference>
<proteinExistence type="predicted"/>
<dbReference type="Proteomes" id="UP000542742">
    <property type="component" value="Unassembled WGS sequence"/>
</dbReference>
<dbReference type="GO" id="GO:0003700">
    <property type="term" value="F:DNA-binding transcription factor activity"/>
    <property type="evidence" value="ECO:0007669"/>
    <property type="project" value="InterPro"/>
</dbReference>
<gene>
    <name evidence="5" type="ORF">BKA14_002707</name>
</gene>
<dbReference type="EMBL" id="JACHMF010000001">
    <property type="protein sequence ID" value="MBB4692559.1"/>
    <property type="molecule type" value="Genomic_DNA"/>
</dbReference>
<keyword evidence="6" id="KW-1185">Reference proteome</keyword>
<keyword evidence="1" id="KW-0805">Transcription regulation</keyword>
<sequence>MTELDRAVDALRGLAYGSRLHIVALLREGEKTPSVLAASIGAHQSAVAHHLRNLVDAGLLRRRRQGRHLFYSLRDEQTARLVDEVMRYAREH</sequence>
<comment type="caution">
    <text evidence="5">The sequence shown here is derived from an EMBL/GenBank/DDBJ whole genome shotgun (WGS) entry which is preliminary data.</text>
</comment>
<evidence type="ECO:0000256" key="3">
    <source>
        <dbReference type="ARBA" id="ARBA00023163"/>
    </source>
</evidence>
<organism evidence="5 6">
    <name type="scientific">Paractinoplanes abujensis</name>
    <dbReference type="NCBI Taxonomy" id="882441"/>
    <lineage>
        <taxon>Bacteria</taxon>
        <taxon>Bacillati</taxon>
        <taxon>Actinomycetota</taxon>
        <taxon>Actinomycetes</taxon>
        <taxon>Micromonosporales</taxon>
        <taxon>Micromonosporaceae</taxon>
        <taxon>Paractinoplanes</taxon>
    </lineage>
</organism>
<dbReference type="NCBIfam" id="NF033788">
    <property type="entry name" value="HTH_metalloreg"/>
    <property type="match status" value="1"/>
</dbReference>
<dbReference type="SUPFAM" id="SSF46785">
    <property type="entry name" value="Winged helix' DNA-binding domain"/>
    <property type="match status" value="1"/>
</dbReference>
<dbReference type="InterPro" id="IPR011991">
    <property type="entry name" value="ArsR-like_HTH"/>
</dbReference>
<evidence type="ECO:0000313" key="6">
    <source>
        <dbReference type="Proteomes" id="UP000542742"/>
    </source>
</evidence>
<dbReference type="PROSITE" id="PS50987">
    <property type="entry name" value="HTH_ARSR_2"/>
    <property type="match status" value="1"/>
</dbReference>
<dbReference type="GO" id="GO:0003677">
    <property type="term" value="F:DNA binding"/>
    <property type="evidence" value="ECO:0007669"/>
    <property type="project" value="UniProtKB-KW"/>
</dbReference>
<evidence type="ECO:0000313" key="5">
    <source>
        <dbReference type="EMBL" id="MBB4692559.1"/>
    </source>
</evidence>
<dbReference type="Pfam" id="PF01022">
    <property type="entry name" value="HTH_5"/>
    <property type="match status" value="1"/>
</dbReference>
<dbReference type="InterPro" id="IPR001845">
    <property type="entry name" value="HTH_ArsR_DNA-bd_dom"/>
</dbReference>
<dbReference type="SMART" id="SM00418">
    <property type="entry name" value="HTH_ARSR"/>
    <property type="match status" value="1"/>
</dbReference>
<dbReference type="PANTHER" id="PTHR33154:SF18">
    <property type="entry name" value="ARSENICAL RESISTANCE OPERON REPRESSOR"/>
    <property type="match status" value="1"/>
</dbReference>
<dbReference type="PRINTS" id="PR00778">
    <property type="entry name" value="HTHARSR"/>
</dbReference>
<dbReference type="InterPro" id="IPR051081">
    <property type="entry name" value="HTH_MetalResp_TranReg"/>
</dbReference>
<evidence type="ECO:0000256" key="1">
    <source>
        <dbReference type="ARBA" id="ARBA00023015"/>
    </source>
</evidence>
<dbReference type="InterPro" id="IPR036390">
    <property type="entry name" value="WH_DNA-bd_sf"/>
</dbReference>
<protein>
    <submittedName>
        <fullName evidence="5">DNA-binding transcriptional ArsR family regulator</fullName>
    </submittedName>
</protein>
<dbReference type="CDD" id="cd00090">
    <property type="entry name" value="HTH_ARSR"/>
    <property type="match status" value="1"/>
</dbReference>
<keyword evidence="3" id="KW-0804">Transcription</keyword>
<dbReference type="AlphaFoldDB" id="A0A7W7G1D9"/>
<dbReference type="PANTHER" id="PTHR33154">
    <property type="entry name" value="TRANSCRIPTIONAL REGULATOR, ARSR FAMILY"/>
    <property type="match status" value="1"/>
</dbReference>